<feature type="domain" description="ORC1/DEAH AAA+ ATPase" evidence="1">
    <location>
        <begin position="41"/>
        <end position="219"/>
    </location>
</feature>
<dbReference type="SUPFAM" id="SSF52540">
    <property type="entry name" value="P-loop containing nucleoside triphosphate hydrolases"/>
    <property type="match status" value="1"/>
</dbReference>
<dbReference type="InterPro" id="IPR049945">
    <property type="entry name" value="AAA_22"/>
</dbReference>
<evidence type="ECO:0000313" key="3">
    <source>
        <dbReference type="Proteomes" id="UP000219048"/>
    </source>
</evidence>
<dbReference type="Proteomes" id="UP000219048">
    <property type="component" value="Unassembled WGS sequence"/>
</dbReference>
<dbReference type="InterPro" id="IPR027417">
    <property type="entry name" value="P-loop_NTPase"/>
</dbReference>
<gene>
    <name evidence="2" type="ORF">SAMN06265377_3461</name>
</gene>
<dbReference type="Pfam" id="PF13401">
    <property type="entry name" value="AAA_22"/>
    <property type="match status" value="1"/>
</dbReference>
<dbReference type="PANTHER" id="PTHR34301">
    <property type="entry name" value="DNA-BINDING PROTEIN-RELATED"/>
    <property type="match status" value="1"/>
</dbReference>
<dbReference type="EMBL" id="OBEH01000006">
    <property type="protein sequence ID" value="SNZ01619.1"/>
    <property type="molecule type" value="Genomic_DNA"/>
</dbReference>
<protein>
    <submittedName>
        <fullName evidence="2">Predicted ATPase, AAA+ ATPase superfamily</fullName>
    </submittedName>
</protein>
<accession>A0A285MWP2</accession>
<dbReference type="AlphaFoldDB" id="A0A285MWP2"/>
<keyword evidence="3" id="KW-1185">Reference proteome</keyword>
<dbReference type="OrthoDB" id="2020141at2"/>
<name>A0A285MWP2_9FLAO</name>
<evidence type="ECO:0000259" key="1">
    <source>
        <dbReference type="Pfam" id="PF13401"/>
    </source>
</evidence>
<sequence>MSNRYNPFKPNYPIYSGLFAGRFKEMERIDDALFQTAHNNPTNLLFVGERGIGKTSLLLLTKYFANGTIVLDKKKHNFLTIQLNINSNTTIADFIIKFKKQLQRELHKMNSTQKVIDKAWGFVKRLEISGFKINDTPETSTEQLIDDFTYSFSETIEELTNGEEVSKDGIVVIIDEADTACKELGLGAFLKSLTETLVSENTNRALFVLAGLPTVTDILRESHQSSLRLFEEHLLKPLKKKDVKFVIDRAIEEVNEKEQMEIKIVDGAIEKFHEVSEGYPHFLQQIGFCVIVNLKSNQITPGIVEDSMYQQGGALDLIGKRYYMDLYYNKIKVDSYRQILSIMAKEWDQWISKTEIRKDFKGSGTELNNGIKALRDRNIILTKRGVRGVYRLQWLSFAFWIRIHKLRG</sequence>
<proteinExistence type="predicted"/>
<dbReference type="PANTHER" id="PTHR34301:SF8">
    <property type="entry name" value="ATPASE DOMAIN-CONTAINING PROTEIN"/>
    <property type="match status" value="1"/>
</dbReference>
<dbReference type="Gene3D" id="3.40.50.300">
    <property type="entry name" value="P-loop containing nucleotide triphosphate hydrolases"/>
    <property type="match status" value="1"/>
</dbReference>
<dbReference type="RefSeq" id="WP_097047054.1">
    <property type="nucleotide sequence ID" value="NZ_OBEH01000006.1"/>
</dbReference>
<reference evidence="3" key="1">
    <citation type="submission" date="2017-09" db="EMBL/GenBank/DDBJ databases">
        <authorList>
            <person name="Varghese N."/>
            <person name="Submissions S."/>
        </authorList>
    </citation>
    <scope>NUCLEOTIDE SEQUENCE [LARGE SCALE GENOMIC DNA]</scope>
    <source>
        <strain evidence="3">DSM 25885</strain>
    </source>
</reference>
<evidence type="ECO:0000313" key="2">
    <source>
        <dbReference type="EMBL" id="SNZ01619.1"/>
    </source>
</evidence>
<organism evidence="2 3">
    <name type="scientific">Flagellimonas pacifica</name>
    <dbReference type="NCBI Taxonomy" id="1247520"/>
    <lineage>
        <taxon>Bacteria</taxon>
        <taxon>Pseudomonadati</taxon>
        <taxon>Bacteroidota</taxon>
        <taxon>Flavobacteriia</taxon>
        <taxon>Flavobacteriales</taxon>
        <taxon>Flavobacteriaceae</taxon>
        <taxon>Flagellimonas</taxon>
    </lineage>
</organism>